<dbReference type="Gene3D" id="2.60.120.680">
    <property type="entry name" value="GOLD domain"/>
    <property type="match status" value="1"/>
</dbReference>
<dbReference type="PANTHER" id="PTHR23324:SF87">
    <property type="entry name" value="CRAL-TRIO DOMAIN-CONTAINING PROTEIN C34C12.6"/>
    <property type="match status" value="1"/>
</dbReference>
<dbReference type="SUPFAM" id="SSF101576">
    <property type="entry name" value="Supernatant protein factor (SPF), C-terminal domain"/>
    <property type="match status" value="1"/>
</dbReference>
<evidence type="ECO:0000256" key="1">
    <source>
        <dbReference type="SAM" id="MobiDB-lite"/>
    </source>
</evidence>
<reference evidence="4" key="1">
    <citation type="submission" date="2025-08" db="UniProtKB">
        <authorList>
            <consortium name="RefSeq"/>
        </authorList>
    </citation>
    <scope>IDENTIFICATION</scope>
</reference>
<dbReference type="Pfam" id="PF00650">
    <property type="entry name" value="CRAL_TRIO"/>
    <property type="match status" value="1"/>
</dbReference>
<dbReference type="OMA" id="CILTHKS"/>
<organism evidence="3 4">
    <name type="scientific">Biomphalaria glabrata</name>
    <name type="common">Bloodfluke planorb</name>
    <name type="synonym">Freshwater snail</name>
    <dbReference type="NCBI Taxonomy" id="6526"/>
    <lineage>
        <taxon>Eukaryota</taxon>
        <taxon>Metazoa</taxon>
        <taxon>Spiralia</taxon>
        <taxon>Lophotrochozoa</taxon>
        <taxon>Mollusca</taxon>
        <taxon>Gastropoda</taxon>
        <taxon>Heterobranchia</taxon>
        <taxon>Euthyneura</taxon>
        <taxon>Panpulmonata</taxon>
        <taxon>Hygrophila</taxon>
        <taxon>Lymnaeoidea</taxon>
        <taxon>Planorbidae</taxon>
        <taxon>Biomphalaria</taxon>
    </lineage>
</organism>
<gene>
    <name evidence="4" type="primary">LOC106062699</name>
</gene>
<dbReference type="OrthoDB" id="6061303at2759"/>
<dbReference type="SUPFAM" id="SSF52087">
    <property type="entry name" value="CRAL/TRIO domain"/>
    <property type="match status" value="1"/>
</dbReference>
<feature type="region of interest" description="Disordered" evidence="1">
    <location>
        <begin position="18"/>
        <end position="64"/>
    </location>
</feature>
<proteinExistence type="predicted"/>
<dbReference type="CDD" id="cd00170">
    <property type="entry name" value="SEC14"/>
    <property type="match status" value="1"/>
</dbReference>
<dbReference type="InterPro" id="IPR051064">
    <property type="entry name" value="SEC14/CRAL-TRIO_domain"/>
</dbReference>
<dbReference type="InterPro" id="IPR036865">
    <property type="entry name" value="CRAL-TRIO_dom_sf"/>
</dbReference>
<evidence type="ECO:0000313" key="4">
    <source>
        <dbReference type="RefSeq" id="XP_055869968.1"/>
    </source>
</evidence>
<sequence length="504" mass="58441">MPDDNRRNRPTIQVQLCTMASEGGGSVSVPFDSTSMSNRKSETTEKRSKKNRRQTKSENVTTDLEALSNQTVEERALYRLKAKLQPLVKGAKYGKNMDVSDTTLKRWLLATNNNVIHAAGKLQRHEMLKWKLGLINLTSDYKPSKFLFDYYAGGLCGEDREGSPVYYELFGILDMRGIIMSVQKKELLTFKMFQHELIKEYLKVLSKEKGKDINNILVVVDMIKCTRDTLWGPSLRIWAEIIELLQENYPRLVKEVLVIHPPTMFAEIYLSLRPYMKPSTLELIKVFGNNYFKYLEQRIPIHYIPAYLGGYKCDFDNNQQCFEDLNWVEQVPQWLYLMSSSIQARAQEFNILAGAKHVEEYMVTLSNSLLSWEFYHISQPLFFAIYIDTISDKTCTFKKENMSQFSKKRNHTLNCKVPGRYLLVFDNCKDHAFNVRITCNIAVLPPADIPLYSCNKTLGDSIKFNLPMDREEVQMRRRLGIELPSIVPAESRNYNYASHVQKRS</sequence>
<dbReference type="GeneID" id="106062699"/>
<dbReference type="RefSeq" id="XP_055869968.1">
    <property type="nucleotide sequence ID" value="XM_056013993.1"/>
</dbReference>
<dbReference type="Gene3D" id="3.40.525.10">
    <property type="entry name" value="CRAL-TRIO lipid binding domain"/>
    <property type="match status" value="1"/>
</dbReference>
<keyword evidence="3" id="KW-1185">Reference proteome</keyword>
<dbReference type="InterPro" id="IPR001251">
    <property type="entry name" value="CRAL-TRIO_dom"/>
</dbReference>
<dbReference type="GO" id="GO:0005737">
    <property type="term" value="C:cytoplasm"/>
    <property type="evidence" value="ECO:0007669"/>
    <property type="project" value="TreeGrafter"/>
</dbReference>
<evidence type="ECO:0000313" key="3">
    <source>
        <dbReference type="Proteomes" id="UP001165740"/>
    </source>
</evidence>
<accession>A0A9W2Z4J6</accession>
<evidence type="ECO:0000259" key="2">
    <source>
        <dbReference type="PROSITE" id="PS50191"/>
    </source>
</evidence>
<dbReference type="SMART" id="SM00516">
    <property type="entry name" value="SEC14"/>
    <property type="match status" value="1"/>
</dbReference>
<dbReference type="AlphaFoldDB" id="A0A9W2Z4J6"/>
<name>A0A9W2Z4J6_BIOGL</name>
<dbReference type="InterPro" id="IPR036598">
    <property type="entry name" value="GOLD_dom_sf"/>
</dbReference>
<dbReference type="PROSITE" id="PS50191">
    <property type="entry name" value="CRAL_TRIO"/>
    <property type="match status" value="1"/>
</dbReference>
<dbReference type="PANTHER" id="PTHR23324">
    <property type="entry name" value="SEC14 RELATED PROTEIN"/>
    <property type="match status" value="1"/>
</dbReference>
<dbReference type="Proteomes" id="UP001165740">
    <property type="component" value="Chromosome 16"/>
</dbReference>
<protein>
    <submittedName>
        <fullName evidence="4">Retinal-binding protein-like isoform X1</fullName>
    </submittedName>
</protein>
<feature type="domain" description="CRAL-TRIO" evidence="2">
    <location>
        <begin position="143"/>
        <end position="316"/>
    </location>
</feature>